<dbReference type="Proteomes" id="UP001162162">
    <property type="component" value="Unassembled WGS sequence"/>
</dbReference>
<feature type="signal peptide" evidence="2">
    <location>
        <begin position="1"/>
        <end position="21"/>
    </location>
</feature>
<comment type="caution">
    <text evidence="3">The sequence shown here is derived from an EMBL/GenBank/DDBJ whole genome shotgun (WGS) entry which is preliminary data.</text>
</comment>
<organism evidence="3 4">
    <name type="scientific">Aromia moschata</name>
    <dbReference type="NCBI Taxonomy" id="1265417"/>
    <lineage>
        <taxon>Eukaryota</taxon>
        <taxon>Metazoa</taxon>
        <taxon>Ecdysozoa</taxon>
        <taxon>Arthropoda</taxon>
        <taxon>Hexapoda</taxon>
        <taxon>Insecta</taxon>
        <taxon>Pterygota</taxon>
        <taxon>Neoptera</taxon>
        <taxon>Endopterygota</taxon>
        <taxon>Coleoptera</taxon>
        <taxon>Polyphaga</taxon>
        <taxon>Cucujiformia</taxon>
        <taxon>Chrysomeloidea</taxon>
        <taxon>Cerambycidae</taxon>
        <taxon>Cerambycinae</taxon>
        <taxon>Callichromatini</taxon>
        <taxon>Aromia</taxon>
    </lineage>
</organism>
<dbReference type="EMBL" id="JAPWTK010000174">
    <property type="protein sequence ID" value="KAJ8946872.1"/>
    <property type="molecule type" value="Genomic_DNA"/>
</dbReference>
<evidence type="ECO:0000313" key="4">
    <source>
        <dbReference type="Proteomes" id="UP001162162"/>
    </source>
</evidence>
<evidence type="ECO:0000313" key="3">
    <source>
        <dbReference type="EMBL" id="KAJ8946872.1"/>
    </source>
</evidence>
<proteinExistence type="predicted"/>
<protein>
    <submittedName>
        <fullName evidence="3">Uncharacterized protein</fullName>
    </submittedName>
</protein>
<feature type="region of interest" description="Disordered" evidence="1">
    <location>
        <begin position="560"/>
        <end position="590"/>
    </location>
</feature>
<accession>A0AAV8Y5W8</accession>
<feature type="compositionally biased region" description="Basic and acidic residues" evidence="1">
    <location>
        <begin position="574"/>
        <end position="590"/>
    </location>
</feature>
<dbReference type="PANTHER" id="PTHR47890:SF1">
    <property type="entry name" value="LD24308P"/>
    <property type="match status" value="1"/>
</dbReference>
<dbReference type="InterPro" id="IPR032062">
    <property type="entry name" value="DUF4803"/>
</dbReference>
<name>A0AAV8Y5W8_9CUCU</name>
<gene>
    <name evidence="3" type="ORF">NQ318_006782</name>
</gene>
<dbReference type="Pfam" id="PF16061">
    <property type="entry name" value="DUF4803"/>
    <property type="match status" value="2"/>
</dbReference>
<dbReference type="PANTHER" id="PTHR47890">
    <property type="entry name" value="LD24308P"/>
    <property type="match status" value="1"/>
</dbReference>
<evidence type="ECO:0000256" key="1">
    <source>
        <dbReference type="SAM" id="MobiDB-lite"/>
    </source>
</evidence>
<keyword evidence="4" id="KW-1185">Reference proteome</keyword>
<feature type="compositionally biased region" description="Polar residues" evidence="1">
    <location>
        <begin position="560"/>
        <end position="573"/>
    </location>
</feature>
<evidence type="ECO:0000256" key="2">
    <source>
        <dbReference type="SAM" id="SignalP"/>
    </source>
</evidence>
<reference evidence="3" key="1">
    <citation type="journal article" date="2023" name="Insect Mol. Biol.">
        <title>Genome sequencing provides insights into the evolution of gene families encoding plant cell wall-degrading enzymes in longhorned beetles.</title>
        <authorList>
            <person name="Shin N.R."/>
            <person name="Okamura Y."/>
            <person name="Kirsch R."/>
            <person name="Pauchet Y."/>
        </authorList>
    </citation>
    <scope>NUCLEOTIDE SEQUENCE</scope>
    <source>
        <strain evidence="3">AMC_N1</strain>
    </source>
</reference>
<dbReference type="AlphaFoldDB" id="A0AAV8Y5W8"/>
<feature type="chain" id="PRO_5043328441" evidence="2">
    <location>
        <begin position="22"/>
        <end position="679"/>
    </location>
</feature>
<sequence>MVLSNTLFWVCCVTLLVTAECREPSKLLWVDRLRWDFLNLEETLWDSVLDYVENNVKHEEALELNLIRNYEEFGDKINEPVGPTTRLCRPEGIYALYETFRRFQKQQTAPERIPSPKRAWTDLAETILYDSKSNVESSMNRVHDMVSGICSKNAKSDIYFQEVEGDMLCNSQQSPQQVLLNLYNAIALTELKGYTMIQFSYMLLRLYEQGNFTKEAQLIRDRYQDRTNSAVKAVKKVIENTSRDLWNCDPKKHIKDYTFSEGAEVQGLLRTKATAQLSCVTLAMTGIERGLDGLTVCLQNHQSSETYEEITQLLQGYVQNEVDLNPEGTCRENCAEYSYTKSHGCYKNLYCQQQRRCNGKIISCRFFDSDMWICPARPESGRRYEYIEYENGRVLGRKQGCTRGTTKVDSWWRWLFWHCSYCFCLCDEQGTNSDRYFNMRPTIANITNNRVVTGLRFVKKNRIIHLQIQEGELMPRGKINTETLHWVPVEDYKITDRKIFNGQDYHTLSSEKRAIDLDDLEANEGYILTGVRFKEIGSHLNFEIFTTKFDFDTGKLLNPTSTSVWKDNPNTDSSMKKPKDQGEIEPPRHTDSVHIALDSNLKIRSIRRVYAFGHRQRCRSDDGAVPGRTEGGIVTGCAVKRGRYLPQGESNFGGFVAPKIITYDFSKHIKAAFPGEEVN</sequence>
<keyword evidence="2" id="KW-0732">Signal</keyword>